<evidence type="ECO:0000259" key="1">
    <source>
        <dbReference type="Pfam" id="PF14267"/>
    </source>
</evidence>
<dbReference type="EMBL" id="LN853411">
    <property type="protein sequence ID" value="CRY95875.1"/>
    <property type="molecule type" value="Genomic_DNA"/>
</dbReference>
<reference evidence="2" key="1">
    <citation type="submission" date="2015-06" db="EMBL/GenBank/DDBJ databases">
        <authorList>
            <person name="Joergensen T."/>
        </authorList>
    </citation>
    <scope>NUCLEOTIDE SEQUENCE</scope>
    <source>
        <strain evidence="2">RGFK0803</strain>
    </source>
</reference>
<dbReference type="AlphaFoldDB" id="A0A0H5Q3A5"/>
<evidence type="ECO:0000313" key="2">
    <source>
        <dbReference type="EMBL" id="CRY95875.1"/>
    </source>
</evidence>
<sequence length="109" mass="11838">MRLYLKRPRSNINAVAEYDVANKSFIVLKGSIISETIAYSEKFRGAKSIEKARVGVIDGTSVIEDVHFKSASTAANFVTGASTNGLTAWKDENGKLLKAILAEMEGNNE</sequence>
<reference evidence="2" key="2">
    <citation type="submission" date="2015-07" db="EMBL/GenBank/DDBJ databases">
        <title>Plasmids, circular viruses and viroids from rat gut.</title>
        <authorList>
            <person name="Jorgensen T.J."/>
            <person name="Hansen M.A."/>
            <person name="Xu Z."/>
            <person name="Tabak M.A."/>
            <person name="Sorensen S.J."/>
            <person name="Hansen L.H."/>
        </authorList>
    </citation>
    <scope>NUCLEOTIDE SEQUENCE</scope>
    <source>
        <strain evidence="2">RGFK0803</strain>
    </source>
</reference>
<proteinExistence type="predicted"/>
<accession>A0A0H5Q3A5</accession>
<protein>
    <recommendedName>
        <fullName evidence="1">DUF4357 domain-containing protein</fullName>
    </recommendedName>
</protein>
<dbReference type="InterPro" id="IPR025579">
    <property type="entry name" value="DUF4357"/>
</dbReference>
<feature type="domain" description="DUF4357" evidence="1">
    <location>
        <begin position="61"/>
        <end position="96"/>
    </location>
</feature>
<organism evidence="2">
    <name type="scientific">uncultured prokaryote</name>
    <dbReference type="NCBI Taxonomy" id="198431"/>
    <lineage>
        <taxon>unclassified sequences</taxon>
        <taxon>environmental samples</taxon>
    </lineage>
</organism>
<dbReference type="Pfam" id="PF14267">
    <property type="entry name" value="DUF4357"/>
    <property type="match status" value="1"/>
</dbReference>
<name>A0A0H5Q3A5_9ZZZZ</name>